<name>A0A3B0W186_9ZZZZ</name>
<evidence type="ECO:0000313" key="1">
    <source>
        <dbReference type="EMBL" id="VAW46310.1"/>
    </source>
</evidence>
<reference evidence="1" key="1">
    <citation type="submission" date="2018-06" db="EMBL/GenBank/DDBJ databases">
        <authorList>
            <person name="Zhirakovskaya E."/>
        </authorList>
    </citation>
    <scope>NUCLEOTIDE SEQUENCE</scope>
</reference>
<dbReference type="EMBL" id="UOFA01000270">
    <property type="protein sequence ID" value="VAW46310.1"/>
    <property type="molecule type" value="Genomic_DNA"/>
</dbReference>
<protein>
    <submittedName>
        <fullName evidence="1">Uncharacterized protein</fullName>
    </submittedName>
</protein>
<gene>
    <name evidence="1" type="ORF">MNBD_GAMMA02-450</name>
</gene>
<proteinExistence type="predicted"/>
<accession>A0A3B0W186</accession>
<dbReference type="AlphaFoldDB" id="A0A3B0W186"/>
<organism evidence="1">
    <name type="scientific">hydrothermal vent metagenome</name>
    <dbReference type="NCBI Taxonomy" id="652676"/>
    <lineage>
        <taxon>unclassified sequences</taxon>
        <taxon>metagenomes</taxon>
        <taxon>ecological metagenomes</taxon>
    </lineage>
</organism>
<sequence length="274" mass="32190">MTDNNITQLHQTFGNYKLAQDFYVSVCSFFYQMDVNGQEFVDEFVDSYIEHVNNKSKRLSDVILETGFTKTIIQKSLNGIRHSRQYTTKTFFFDIMMEIQSICEKSPDKTMLIKGSRESYTQLFYKYAPSTKHLSAKSFLEHLIKRGIVRVFDEFSIQFINSIPTHHENTKDKMMDLFSLEIQRFTHTLIRNFKAENDDEKNFQLTLVSKYIHPDKHDAVRHELTELARKHLSEYQQLLDAHEEATDFGKKSVEKTGSELGISTFIFNFNPNEE</sequence>